<dbReference type="AlphaFoldDB" id="A0A9X1K2M9"/>
<evidence type="ECO:0000259" key="1">
    <source>
        <dbReference type="Pfam" id="PF09994"/>
    </source>
</evidence>
<keyword evidence="3" id="KW-1185">Reference proteome</keyword>
<dbReference type="PANTHER" id="PTHR33840:SF1">
    <property type="entry name" value="TLE1 PHOSPHOLIPASE DOMAIN-CONTAINING PROTEIN"/>
    <property type="match status" value="1"/>
</dbReference>
<feature type="domain" description="T6SS Phospholipase effector Tle1-like catalytic" evidence="1">
    <location>
        <begin position="4"/>
        <end position="290"/>
    </location>
</feature>
<organism evidence="2 3">
    <name type="scientific">Roseobacter insulae</name>
    <dbReference type="NCBI Taxonomy" id="2859783"/>
    <lineage>
        <taxon>Bacteria</taxon>
        <taxon>Pseudomonadati</taxon>
        <taxon>Pseudomonadota</taxon>
        <taxon>Alphaproteobacteria</taxon>
        <taxon>Rhodobacterales</taxon>
        <taxon>Roseobacteraceae</taxon>
        <taxon>Roseobacter</taxon>
    </lineage>
</organism>
<protein>
    <submittedName>
        <fullName evidence="2">DUF2235 domain-containing protein</fullName>
    </submittedName>
</protein>
<dbReference type="PANTHER" id="PTHR33840">
    <property type="match status" value="1"/>
</dbReference>
<name>A0A9X1K2M9_9RHOB</name>
<dbReference type="RefSeq" id="WP_219500841.1">
    <property type="nucleotide sequence ID" value="NZ_JAHXDN010000002.1"/>
</dbReference>
<reference evidence="2" key="1">
    <citation type="submission" date="2021-07" db="EMBL/GenBank/DDBJ databases">
        <title>Roseobacter insulae sp. nov., isolated from a tidal flat.</title>
        <authorList>
            <person name="Park S."/>
            <person name="Yoon J.-H."/>
        </authorList>
    </citation>
    <scope>NUCLEOTIDE SEQUENCE</scope>
    <source>
        <strain evidence="2">YSTF-M11</strain>
    </source>
</reference>
<dbReference type="Pfam" id="PF09994">
    <property type="entry name" value="T6SS_Tle1-like_cat"/>
    <property type="match status" value="1"/>
</dbReference>
<dbReference type="Proteomes" id="UP001138661">
    <property type="component" value="Unassembled WGS sequence"/>
</dbReference>
<evidence type="ECO:0000313" key="2">
    <source>
        <dbReference type="EMBL" id="MBW4707742.1"/>
    </source>
</evidence>
<gene>
    <name evidence="2" type="ORF">KX928_08075</name>
</gene>
<sequence length="376" mass="41694">MAHIAIFCDGTWNSAETGSATHVLRLSNACARSQRQKVMYFEGVGTGTGMMSQFGRSLSKIGGGLFGWGLNRNIRAAYLALCQVYQPGDKIMIFGFSRGAYTARSLVGMIRKCGILSDPTRANLRRAFRLYRMRGDHNKPDAPHIITARQRLSPDFATSQADVMARADDSCLVRISYLGVWDTVGALGIPASIFGRAADWWNARYKFHDTTLSHLVEAARHAVALDERRSLYEPSLWDNLESRDAVPGLNLGDETAKRPYQQVWFVGDHGIVGGSAETRALSEITLAWVWQGARAQGLQLKPGVEIPMVSVDPCVQTNEIDDPSPIYRLTPWLLRWRAGPTRAIDLHDTVRLRLASVQTYRPGSLRALMPGLSHPQ</sequence>
<accession>A0A9X1K2M9</accession>
<evidence type="ECO:0000313" key="3">
    <source>
        <dbReference type="Proteomes" id="UP001138661"/>
    </source>
</evidence>
<comment type="caution">
    <text evidence="2">The sequence shown here is derived from an EMBL/GenBank/DDBJ whole genome shotgun (WGS) entry which is preliminary data.</text>
</comment>
<dbReference type="InterPro" id="IPR018712">
    <property type="entry name" value="Tle1-like_cat"/>
</dbReference>
<proteinExistence type="predicted"/>
<dbReference type="EMBL" id="JAHXDN010000002">
    <property type="protein sequence ID" value="MBW4707742.1"/>
    <property type="molecule type" value="Genomic_DNA"/>
</dbReference>